<keyword evidence="2" id="KW-1185">Reference proteome</keyword>
<dbReference type="AlphaFoldDB" id="A0A1Q5TPZ5"/>
<proteinExistence type="predicted"/>
<dbReference type="EMBL" id="MKGQ01000016">
    <property type="protein sequence ID" value="OKP02257.1"/>
    <property type="molecule type" value="Genomic_DNA"/>
</dbReference>
<sequence>MFANTQGGGTDMAVPDVCLTPTVVPPVPVPYPNTAQGTTGISNATNILFVGCPAHNLATTIPMTTGDNAGVNCGVTSGTVMGSARHVIGVNSVLIKSSPATRVSCSTMQNSTNAPGSRTVPSQNKVLITAN</sequence>
<protein>
    <submittedName>
        <fullName evidence="1">Uncharacterized protein</fullName>
    </submittedName>
</protein>
<dbReference type="OrthoDB" id="8852350at2"/>
<dbReference type="RefSeq" id="WP_074023955.1">
    <property type="nucleotide sequence ID" value="NZ_CAWNAG010000068.1"/>
</dbReference>
<dbReference type="Pfam" id="PF13665">
    <property type="entry name" value="Tox-PAAR-like"/>
    <property type="match status" value="1"/>
</dbReference>
<accession>A0A1Q5TPZ5</accession>
<comment type="caution">
    <text evidence="1">The sequence shown here is derived from an EMBL/GenBank/DDBJ whole genome shotgun (WGS) entry which is preliminary data.</text>
</comment>
<evidence type="ECO:0000313" key="2">
    <source>
        <dbReference type="Proteomes" id="UP000186268"/>
    </source>
</evidence>
<gene>
    <name evidence="1" type="ORF">Xedl_02416</name>
</gene>
<evidence type="ECO:0000313" key="1">
    <source>
        <dbReference type="EMBL" id="OKP02257.1"/>
    </source>
</evidence>
<name>A0A1Q5TPZ5_9GAMM</name>
<dbReference type="Proteomes" id="UP000186268">
    <property type="component" value="Unassembled WGS sequence"/>
</dbReference>
<organism evidence="1 2">
    <name type="scientific">Xenorhabdus eapokensis</name>
    <dbReference type="NCBI Taxonomy" id="1873482"/>
    <lineage>
        <taxon>Bacteria</taxon>
        <taxon>Pseudomonadati</taxon>
        <taxon>Pseudomonadota</taxon>
        <taxon>Gammaproteobacteria</taxon>
        <taxon>Enterobacterales</taxon>
        <taxon>Morganellaceae</taxon>
        <taxon>Xenorhabdus</taxon>
    </lineage>
</organism>
<dbReference type="STRING" id="1873482.Xedl_02416"/>
<reference evidence="1 2" key="1">
    <citation type="submission" date="2016-09" db="EMBL/GenBank/DDBJ databases">
        <title>Xenorhabdus thuongxuanensis sp. nov. and Xenorhabdus eapokensis sp. nov., isolated from Steinernema species.</title>
        <authorList>
            <person name="Kaempfer P."/>
            <person name="Tobias N.J."/>
            <person name="Phan Ke L."/>
            <person name="Bode H.B."/>
            <person name="Glaeser S.P."/>
        </authorList>
    </citation>
    <scope>NUCLEOTIDE SEQUENCE [LARGE SCALE GENOMIC DNA]</scope>
    <source>
        <strain evidence="1 2">DL20</strain>
    </source>
</reference>